<dbReference type="OrthoDB" id="65481at2759"/>
<feature type="binding site" evidence="15">
    <location>
        <position position="1994"/>
    </location>
    <ligand>
        <name>ATP</name>
        <dbReference type="ChEBI" id="CHEBI:30616"/>
    </ligand>
</feature>
<evidence type="ECO:0000256" key="10">
    <source>
        <dbReference type="ARBA" id="ARBA00023136"/>
    </source>
</evidence>
<dbReference type="GO" id="GO:0043235">
    <property type="term" value="C:receptor complex"/>
    <property type="evidence" value="ECO:0007669"/>
    <property type="project" value="TreeGrafter"/>
</dbReference>
<dbReference type="SMART" id="SM00219">
    <property type="entry name" value="TyrKc"/>
    <property type="match status" value="1"/>
</dbReference>
<feature type="compositionally biased region" description="Polar residues" evidence="17">
    <location>
        <begin position="2462"/>
        <end position="2485"/>
    </location>
</feature>
<dbReference type="InterPro" id="IPR013783">
    <property type="entry name" value="Ig-like_fold"/>
</dbReference>
<evidence type="ECO:0000256" key="18">
    <source>
        <dbReference type="SAM" id="Phobius"/>
    </source>
</evidence>
<dbReference type="FunFam" id="1.10.510.10:FF:000341">
    <property type="entry name" value="Tyrosine-protein kinase receptor"/>
    <property type="match status" value="1"/>
</dbReference>
<evidence type="ECO:0000256" key="1">
    <source>
        <dbReference type="ARBA" id="ARBA00004167"/>
    </source>
</evidence>
<accession>A0A9Q1H072</accession>
<evidence type="ECO:0000256" key="6">
    <source>
        <dbReference type="ARBA" id="ARBA00022741"/>
    </source>
</evidence>
<feature type="compositionally biased region" description="Low complexity" evidence="17">
    <location>
        <begin position="2422"/>
        <end position="2438"/>
    </location>
</feature>
<dbReference type="SUPFAM" id="SSF56112">
    <property type="entry name" value="Protein kinase-like (PK-like)"/>
    <property type="match status" value="1"/>
</dbReference>
<dbReference type="GO" id="GO:0005886">
    <property type="term" value="C:plasma membrane"/>
    <property type="evidence" value="ECO:0007669"/>
    <property type="project" value="TreeGrafter"/>
</dbReference>
<evidence type="ECO:0000256" key="13">
    <source>
        <dbReference type="ARBA" id="ARBA00023180"/>
    </source>
</evidence>
<feature type="region of interest" description="Disordered" evidence="17">
    <location>
        <begin position="2352"/>
        <end position="2503"/>
    </location>
</feature>
<dbReference type="SUPFAM" id="SSF49265">
    <property type="entry name" value="Fibronectin type III"/>
    <property type="match status" value="5"/>
</dbReference>
<dbReference type="SMART" id="SM00135">
    <property type="entry name" value="LY"/>
    <property type="match status" value="7"/>
</dbReference>
<dbReference type="Gene3D" id="3.30.200.20">
    <property type="entry name" value="Phosphorylase Kinase, domain 1"/>
    <property type="match status" value="1"/>
</dbReference>
<keyword evidence="6 15" id="KW-0547">Nucleotide-binding</keyword>
<dbReference type="PANTHER" id="PTHR24416">
    <property type="entry name" value="TYROSINE-PROTEIN KINASE RECEPTOR"/>
    <property type="match status" value="1"/>
</dbReference>
<dbReference type="Pfam" id="PF00041">
    <property type="entry name" value="fn3"/>
    <property type="match status" value="3"/>
</dbReference>
<gene>
    <name evidence="22" type="ORF">HOLleu_32691</name>
</gene>
<dbReference type="CDD" id="cd00063">
    <property type="entry name" value="FN3"/>
    <property type="match status" value="6"/>
</dbReference>
<dbReference type="InterPro" id="IPR036116">
    <property type="entry name" value="FN3_sf"/>
</dbReference>
<dbReference type="PROSITE" id="PS50853">
    <property type="entry name" value="FN3"/>
    <property type="match status" value="6"/>
</dbReference>
<sequence>MAVKIFEGFVVLWILILGYTFKTQGTIVSECQASCNTTPPPRPDNQCDRGCKVEACEAGCTLWNNSTLQACNESCISNFVNETFKVQYCYRGCSYAEEEYAQAIINTETPQKPILAGLPTSTSVPLSWVPADSSEVSYVVQWQYSRLSDSSWTSFNEVPITQPQLVVTGLMPYAYYKFRVVWVVIRPKYTILSPVSDELQTLAGGAPIDAPIISTLISPSPTIIQIEWEAVLFPAGELQGYDLTLTGTPPLLLNFPPSTRSHVFTGLTASTSYNVSVAARNDAGVGPASRQEITTQNASSDNSTIPYLVVGVDRYQYLNESIPVSAVELLSLPVQELEFGQVIHETSSGSYDIIDVAVHYQNNFLFLIENGTTILRKDISNLTAAVKQNSEEILTGISLTKLDLDWLYDEIYFIDEMSIMKCDLDGGNKVLAVGPLNETPRELKVDPFNGYLFWSESDGIYRLDMANIGNDAASQKELIIPLSEGTTFTADPIAYALFFSNVSDDSIGRAQLDGSEVIEVRPEGQRHQNMTSLVLYDSLFSWLRGTGSNERLIAESSEDTSFEYVQFLLTRGFGSLDVFHPSSQPVPVPAIAPLGLQALFSIDSAQLTWYSLKPLESKGVGAWQKWSYQVDVKETGSQVPLILEAGEGMTSVTAINLSAETEYTFRVRATSPAGYGPWSEAFTGSTISQTNPSAYILMANSTDIIKSSLDGSTTETLFSLGYSVLDLSWNQDYAFWIQMNDMNIYIASLDGSSKPPTALTGQESPSPRSLATDWLGEKIYWSDSDTSEIYRADVDPTTSSISSRETIQQFAPARDIALDSVNGYIYWSEQLRVEGARLNGEETKIIFQLNDFSDEEVAGLTLDFQANKIFWFVLASSSGNSELKLYSASLLPTLTPSPLSEIVESNTMQATLHLFSQKLFWVNVLNQVTVSEQTGQGLAVFPFEGIEEVTVVQNTTLQPYPDGFTYTPNVRPSVIDSEMIVVDSGGTWDNFDVTWPMAVVDYGRVFYDVSIVTPDRFYSYSAVQEQNFVTITEVDPFTKLTVRVAAFTFWSRTGMSMNTVRSPMSVPTVPQDPRLFIEETSNVLTGLSVYTAVFRWDPVATPNGILIKYVVSWGTDVTDLQNETLSNSTFEFRQELPTSEEYFFQVAGCTMVGCGDATETLSGSSEATNPPPSFLTQDENGNFVITDSDSGEQISGPSGDVVTYLSNDNLWYFIKGDGLWQFKDEREEGLEISLTETPSQNSFTLDWVSRKLYWAGTSTVYTYDTTIDKDNSDEVTLISADGEIEGLVVSPHQNILIWTEKDVDTNNVSFKSYNLGDSPGQRKRKRAVDDTDCFGNTSVAGAFALDASNDSNPVLYYTDEATNSVWVSDTSGCNGRMLFNGSSQSDSALPASSMTVDHMKVYWIDESSEKRASVNKVTGSDFQITDSSSNVLISVGDQLQPFPAPECLIPADPVMAPELKDEGAYKDRLDLQLTPVSTLSSCGSVSLSTPMYTICYSTVQEGNCSVTCSNYTSTIDTSVTLYGLEPYTGYCMFVRASNMYTSTDASSNLQPVSSQQVNYTTWVGIPSAPQNVTFIPQSSSEALVSWVEPAELNGPSDSLQYTVMVSGQMSQVQATEYTARNLEPATEYTVQVYVKHTNAREEDEQLKGESEEITGITFEKPGVIEALSESSNTIKVTWTSPEDGSIQVHRLEHRFIDSQITEDQEETEWTVGPEQETEASMLYEQEIGSSDPLKPYSKYRIRLQAQYISGLWYENQEIPQEETIDIITLGDVPGVVSPPTIEGDFVVWEEPERRGPGDLVYTLQAKTTTISEVQKRAFEDWTTVYEGTSRQWKLNLTENFMYVFRALATNDIGGGEFGPESEPFMVEPIAADDSNIGIIIGVVIAVVVVLIVLIIVIYFVMRRQNEKKSFGGPVTYRTDTELATLRDYPTTMEGNQMYAHLTTADGSKGQLPLFARERLKLITFLGSGAFGEVFEGVALNILTDTSGKTKVAVKTLKKGATDEEKEDFLKEAMLMSNFHHANIMGLLGVCLDNDPHYIILELMEGGDLLSYLRGARATQETDAKLSEADLVDIVTDVARGCKYLEEMHFVHRDLAARNCLVSCKGYEDSKCRIVKIGDFGLARDIYKSDYYRKEGEGLLPVRWMAPEALIDGLFTNASDIWAFGVLVWEVFTFGQQPYPARTNIEVLKFVTEGGRLDRPEVCPDDMYALMTKCWEKMVKARPSFLVILDRCEAFRRKSYGPGYDNQAFLEEKINYSLVNQNLNNDDYLEPMGKDEIKAKQKPPNLVVEQDTSLKAQGPGEKKREGSFRRLLGGGGDSPKSPQPILDAAANQQSWQQNRRAIDDRYLAIPVGRSASSVQPSSKPDVIPPAGVARGGSVNIPAGASPRRLESDPKKRKAPAGPATISGNLGMPERPAPIPPSQPSRSSSRSSSQSSTSKPSGPPPTRPPSKKTRAPRAPPLQAAKSQGPQSNGTGDHGGRTNQNPFRQFSEEGENGKLQVEYYNV</sequence>
<proteinExistence type="inferred from homology"/>
<dbReference type="InterPro" id="IPR001245">
    <property type="entry name" value="Ser-Thr/Tyr_kinase_cat_dom"/>
</dbReference>
<dbReference type="InterPro" id="IPR020635">
    <property type="entry name" value="Tyr_kinase_cat_dom"/>
</dbReference>
<dbReference type="GO" id="GO:0007169">
    <property type="term" value="P:cell surface receptor protein tyrosine kinase signaling pathway"/>
    <property type="evidence" value="ECO:0007669"/>
    <property type="project" value="InterPro"/>
</dbReference>
<dbReference type="PRINTS" id="PR00109">
    <property type="entry name" value="TYRKINASE"/>
</dbReference>
<name>A0A9Q1H072_HOLLE</name>
<dbReference type="InterPro" id="IPR008266">
    <property type="entry name" value="Tyr_kinase_AS"/>
</dbReference>
<dbReference type="InterPro" id="IPR003961">
    <property type="entry name" value="FN3_dom"/>
</dbReference>
<evidence type="ECO:0000256" key="5">
    <source>
        <dbReference type="ARBA" id="ARBA00022737"/>
    </source>
</evidence>
<dbReference type="SMART" id="SM00060">
    <property type="entry name" value="FN3"/>
    <property type="match status" value="9"/>
</dbReference>
<comment type="caution">
    <text evidence="22">The sequence shown here is derived from an EMBL/GenBank/DDBJ whole genome shotgun (WGS) entry which is preliminary data.</text>
</comment>
<keyword evidence="9 18" id="KW-1133">Transmembrane helix</keyword>
<evidence type="ECO:0000256" key="11">
    <source>
        <dbReference type="ARBA" id="ARBA00023137"/>
    </source>
</evidence>
<keyword evidence="3" id="KW-0808">Transferase</keyword>
<protein>
    <recommendedName>
        <fullName evidence="16">Tyrosine-protein kinase receptor</fullName>
        <ecNumber evidence="16">2.7.10.1</ecNumber>
    </recommendedName>
</protein>
<keyword evidence="8 15" id="KW-0067">ATP-binding</keyword>
<feature type="domain" description="Fibronectin type-III" evidence="21">
    <location>
        <begin position="109"/>
        <end position="204"/>
    </location>
</feature>
<keyword evidence="11" id="KW-0829">Tyrosine-protein kinase</keyword>
<dbReference type="PROSITE" id="PS00109">
    <property type="entry name" value="PROTEIN_KINASE_TYR"/>
    <property type="match status" value="1"/>
</dbReference>
<keyword evidence="23" id="KW-1185">Reference proteome</keyword>
<dbReference type="InterPro" id="IPR011042">
    <property type="entry name" value="6-blade_b-propeller_TolB-like"/>
</dbReference>
<evidence type="ECO:0000313" key="23">
    <source>
        <dbReference type="Proteomes" id="UP001152320"/>
    </source>
</evidence>
<reference evidence="22" key="1">
    <citation type="submission" date="2021-10" db="EMBL/GenBank/DDBJ databases">
        <title>Tropical sea cucumber genome reveals ecological adaptation and Cuvierian tubules defense mechanism.</title>
        <authorList>
            <person name="Chen T."/>
        </authorList>
    </citation>
    <scope>NUCLEOTIDE SEQUENCE</scope>
    <source>
        <strain evidence="22">Nanhai2018</strain>
        <tissue evidence="22">Muscle</tissue>
    </source>
</reference>
<evidence type="ECO:0000256" key="2">
    <source>
        <dbReference type="ARBA" id="ARBA00022553"/>
    </source>
</evidence>
<feature type="region of interest" description="Disordered" evidence="17">
    <location>
        <begin position="2277"/>
        <end position="2324"/>
    </location>
</feature>
<organism evidence="22 23">
    <name type="scientific">Holothuria leucospilota</name>
    <name type="common">Black long sea cucumber</name>
    <name type="synonym">Mertensiothuria leucospilota</name>
    <dbReference type="NCBI Taxonomy" id="206669"/>
    <lineage>
        <taxon>Eukaryota</taxon>
        <taxon>Metazoa</taxon>
        <taxon>Echinodermata</taxon>
        <taxon>Eleutherozoa</taxon>
        <taxon>Echinozoa</taxon>
        <taxon>Holothuroidea</taxon>
        <taxon>Aspidochirotacea</taxon>
        <taxon>Aspidochirotida</taxon>
        <taxon>Holothuriidae</taxon>
        <taxon>Holothuria</taxon>
    </lineage>
</organism>
<evidence type="ECO:0000256" key="3">
    <source>
        <dbReference type="ARBA" id="ARBA00022679"/>
    </source>
</evidence>
<dbReference type="Pfam" id="PF07714">
    <property type="entry name" value="PK_Tyr_Ser-Thr"/>
    <property type="match status" value="1"/>
</dbReference>
<dbReference type="InterPro" id="IPR050122">
    <property type="entry name" value="RTK"/>
</dbReference>
<evidence type="ECO:0000256" key="16">
    <source>
        <dbReference type="RuleBase" id="RU000312"/>
    </source>
</evidence>
<feature type="transmembrane region" description="Helical" evidence="18">
    <location>
        <begin position="1876"/>
        <end position="1900"/>
    </location>
</feature>
<dbReference type="InterPro" id="IPR000719">
    <property type="entry name" value="Prot_kinase_dom"/>
</dbReference>
<dbReference type="InterPro" id="IPR017441">
    <property type="entry name" value="Protein_kinase_ATP_BS"/>
</dbReference>
<evidence type="ECO:0000256" key="7">
    <source>
        <dbReference type="ARBA" id="ARBA00022777"/>
    </source>
</evidence>
<evidence type="ECO:0000256" key="15">
    <source>
        <dbReference type="PROSITE-ProRule" id="PRU10141"/>
    </source>
</evidence>
<evidence type="ECO:0000259" key="20">
    <source>
        <dbReference type="PROSITE" id="PS50011"/>
    </source>
</evidence>
<dbReference type="Proteomes" id="UP001152320">
    <property type="component" value="Chromosome 16"/>
</dbReference>
<dbReference type="PROSITE" id="PS00107">
    <property type="entry name" value="PROTEIN_KINASE_ATP"/>
    <property type="match status" value="1"/>
</dbReference>
<dbReference type="GO" id="GO:0032006">
    <property type="term" value="P:regulation of TOR signaling"/>
    <property type="evidence" value="ECO:0007669"/>
    <property type="project" value="TreeGrafter"/>
</dbReference>
<feature type="domain" description="Fibronectin type-III" evidence="21">
    <location>
        <begin position="1453"/>
        <end position="1557"/>
    </location>
</feature>
<keyword evidence="19" id="KW-0732">Signal</keyword>
<evidence type="ECO:0000256" key="19">
    <source>
        <dbReference type="SAM" id="SignalP"/>
    </source>
</evidence>
<evidence type="ECO:0000256" key="14">
    <source>
        <dbReference type="ARBA" id="ARBA00051243"/>
    </source>
</evidence>
<dbReference type="SUPFAM" id="SSF63825">
    <property type="entry name" value="YWTD domain"/>
    <property type="match status" value="3"/>
</dbReference>
<feature type="signal peptide" evidence="19">
    <location>
        <begin position="1"/>
        <end position="25"/>
    </location>
</feature>
<evidence type="ECO:0000256" key="17">
    <source>
        <dbReference type="SAM" id="MobiDB-lite"/>
    </source>
</evidence>
<dbReference type="InterPro" id="IPR000033">
    <property type="entry name" value="LDLR_classB_rpt"/>
</dbReference>
<dbReference type="PROSITE" id="PS00239">
    <property type="entry name" value="RECEPTOR_TYR_KIN_II"/>
    <property type="match status" value="1"/>
</dbReference>
<evidence type="ECO:0000256" key="9">
    <source>
        <dbReference type="ARBA" id="ARBA00022989"/>
    </source>
</evidence>
<dbReference type="EC" id="2.7.10.1" evidence="16"/>
<keyword evidence="7 22" id="KW-0418">Kinase</keyword>
<dbReference type="GO" id="GO:0004714">
    <property type="term" value="F:transmembrane receptor protein tyrosine kinase activity"/>
    <property type="evidence" value="ECO:0007669"/>
    <property type="project" value="UniProtKB-EC"/>
</dbReference>
<keyword evidence="5" id="KW-0677">Repeat</keyword>
<dbReference type="PROSITE" id="PS50011">
    <property type="entry name" value="PROTEIN_KINASE_DOM"/>
    <property type="match status" value="1"/>
</dbReference>
<feature type="domain" description="Fibronectin type-III" evidence="21">
    <location>
        <begin position="590"/>
        <end position="693"/>
    </location>
</feature>
<feature type="domain" description="Fibronectin type-III" evidence="21">
    <location>
        <begin position="210"/>
        <end position="301"/>
    </location>
</feature>
<dbReference type="InterPro" id="IPR002011">
    <property type="entry name" value="Tyr_kinase_rcpt_2_CS"/>
</dbReference>
<dbReference type="CDD" id="cd05044">
    <property type="entry name" value="PTKc_c-ros"/>
    <property type="match status" value="1"/>
</dbReference>
<keyword evidence="13" id="KW-0325">Glycoprotein</keyword>
<keyword evidence="4 16" id="KW-0812">Transmembrane</keyword>
<dbReference type="GO" id="GO:0005524">
    <property type="term" value="F:ATP binding"/>
    <property type="evidence" value="ECO:0007669"/>
    <property type="project" value="UniProtKB-UniRule"/>
</dbReference>
<evidence type="ECO:0000313" key="22">
    <source>
        <dbReference type="EMBL" id="KAJ8027526.1"/>
    </source>
</evidence>
<comment type="subcellular location">
    <subcellularLocation>
        <location evidence="1">Membrane</location>
        <topology evidence="1">Single-pass membrane protein</topology>
    </subcellularLocation>
</comment>
<feature type="domain" description="Protein kinase" evidence="20">
    <location>
        <begin position="1959"/>
        <end position="2235"/>
    </location>
</feature>
<keyword evidence="10 18" id="KW-0472">Membrane</keyword>
<evidence type="ECO:0000256" key="12">
    <source>
        <dbReference type="ARBA" id="ARBA00023170"/>
    </source>
</evidence>
<evidence type="ECO:0000259" key="21">
    <source>
        <dbReference type="PROSITE" id="PS50853"/>
    </source>
</evidence>
<comment type="similarity">
    <text evidence="16">Belongs to the protein kinase superfamily. Tyr protein kinase family. Insulin receptor subfamily.</text>
</comment>
<keyword evidence="2 16" id="KW-0597">Phosphoprotein</keyword>
<evidence type="ECO:0000256" key="4">
    <source>
        <dbReference type="ARBA" id="ARBA00022692"/>
    </source>
</evidence>
<feature type="domain" description="Fibronectin type-III" evidence="21">
    <location>
        <begin position="1069"/>
        <end position="1171"/>
    </location>
</feature>
<evidence type="ECO:0000256" key="8">
    <source>
        <dbReference type="ARBA" id="ARBA00022840"/>
    </source>
</evidence>
<dbReference type="Gene3D" id="2.60.40.10">
    <property type="entry name" value="Immunoglobulins"/>
    <property type="match status" value="7"/>
</dbReference>
<keyword evidence="12 16" id="KW-0675">Receptor</keyword>
<dbReference type="EMBL" id="JAIZAY010000016">
    <property type="protein sequence ID" value="KAJ8027526.1"/>
    <property type="molecule type" value="Genomic_DNA"/>
</dbReference>
<dbReference type="PANTHER" id="PTHR24416:SF527">
    <property type="entry name" value="PROTO-ONCOGENE TYROSINE-PROTEIN KINASE ROS"/>
    <property type="match status" value="1"/>
</dbReference>
<dbReference type="InterPro" id="IPR011009">
    <property type="entry name" value="Kinase-like_dom_sf"/>
</dbReference>
<comment type="catalytic activity">
    <reaction evidence="14 16">
        <text>L-tyrosyl-[protein] + ATP = O-phospho-L-tyrosyl-[protein] + ADP + H(+)</text>
        <dbReference type="Rhea" id="RHEA:10596"/>
        <dbReference type="Rhea" id="RHEA-COMP:10136"/>
        <dbReference type="Rhea" id="RHEA-COMP:20101"/>
        <dbReference type="ChEBI" id="CHEBI:15378"/>
        <dbReference type="ChEBI" id="CHEBI:30616"/>
        <dbReference type="ChEBI" id="CHEBI:46858"/>
        <dbReference type="ChEBI" id="CHEBI:61978"/>
        <dbReference type="ChEBI" id="CHEBI:456216"/>
        <dbReference type="EC" id="2.7.10.1"/>
    </reaction>
</comment>
<dbReference type="Gene3D" id="2.120.10.30">
    <property type="entry name" value="TolB, C-terminal domain"/>
    <property type="match status" value="3"/>
</dbReference>
<dbReference type="Gene3D" id="1.10.510.10">
    <property type="entry name" value="Transferase(Phosphotransferase) domain 1"/>
    <property type="match status" value="1"/>
</dbReference>
<feature type="domain" description="Fibronectin type-III" evidence="21">
    <location>
        <begin position="1568"/>
        <end position="1661"/>
    </location>
</feature>
<feature type="chain" id="PRO_5040297287" description="Tyrosine-protein kinase receptor" evidence="19">
    <location>
        <begin position="26"/>
        <end position="2503"/>
    </location>
</feature>